<dbReference type="AlphaFoldDB" id="A0A9J6RDE4"/>
<name>A0A9J6RDE4_9BACI</name>
<proteinExistence type="inferred from homology"/>
<gene>
    <name evidence="3" type="ORF">OWO01_08945</name>
</gene>
<dbReference type="PANTHER" id="PTHR37313">
    <property type="entry name" value="UPF0749 PROTEIN RV1825"/>
    <property type="match status" value="1"/>
</dbReference>
<reference evidence="3" key="1">
    <citation type="submission" date="2022-11" db="EMBL/GenBank/DDBJ databases">
        <title>WGS of Natronobacillus azotifigens 24KS-1, an anaerobic diazotrophic haloalkaliphile from soda-rich habitats.</title>
        <authorList>
            <person name="Sorokin D.Y."/>
            <person name="Merkel A.Y."/>
        </authorList>
    </citation>
    <scope>NUCLEOTIDE SEQUENCE</scope>
    <source>
        <strain evidence="3">24KS-1</strain>
    </source>
</reference>
<evidence type="ECO:0000256" key="1">
    <source>
        <dbReference type="ARBA" id="ARBA00009108"/>
    </source>
</evidence>
<dbReference type="Proteomes" id="UP001084197">
    <property type="component" value="Unassembled WGS sequence"/>
</dbReference>
<dbReference type="Pfam" id="PF05949">
    <property type="entry name" value="DUF881"/>
    <property type="match status" value="1"/>
</dbReference>
<organism evidence="3 4">
    <name type="scientific">Natronobacillus azotifigens</name>
    <dbReference type="NCBI Taxonomy" id="472978"/>
    <lineage>
        <taxon>Bacteria</taxon>
        <taxon>Bacillati</taxon>
        <taxon>Bacillota</taxon>
        <taxon>Bacilli</taxon>
        <taxon>Bacillales</taxon>
        <taxon>Bacillaceae</taxon>
        <taxon>Natronobacillus</taxon>
    </lineage>
</organism>
<comment type="caution">
    <text evidence="3">The sequence shown here is derived from an EMBL/GenBank/DDBJ whole genome shotgun (WGS) entry which is preliminary data.</text>
</comment>
<accession>A0A9J6RDE4</accession>
<dbReference type="RefSeq" id="WP_268780112.1">
    <property type="nucleotide sequence ID" value="NZ_JAPRAT010000016.1"/>
</dbReference>
<keyword evidence="2" id="KW-0175">Coiled coil</keyword>
<evidence type="ECO:0000313" key="4">
    <source>
        <dbReference type="Proteomes" id="UP001084197"/>
    </source>
</evidence>
<dbReference type="Gene3D" id="3.30.70.1880">
    <property type="entry name" value="Protein of unknown function DUF881"/>
    <property type="match status" value="1"/>
</dbReference>
<sequence length="230" mass="26472">MKLRGRHVIFSLVLFVFGFLITFSYQQTKNFTQPNELDEQEWERDFFYRQQLIQFEDKNNQLQREIDQKRQDILRLERQLSAEAEEIEIAVDKKTKLQLITGELPIQGPGLFVTVRDSEYIPSEENVNQYIVHDRHIQLIINEMYSAGAEAIAINGQRIFSDSYVYCVGPVISVDGIQYPAPFTIEAIGDPDTLQESLEMPSGVIDILLNDQIEVEVGKKQTIEMGARIG</sequence>
<dbReference type="PANTHER" id="PTHR37313:SF2">
    <property type="entry name" value="UPF0749 PROTEIN YLXX"/>
    <property type="match status" value="1"/>
</dbReference>
<dbReference type="InterPro" id="IPR010273">
    <property type="entry name" value="DUF881"/>
</dbReference>
<dbReference type="EMBL" id="JAPRAT010000016">
    <property type="protein sequence ID" value="MCZ0703340.1"/>
    <property type="molecule type" value="Genomic_DNA"/>
</dbReference>
<evidence type="ECO:0000313" key="3">
    <source>
        <dbReference type="EMBL" id="MCZ0703340.1"/>
    </source>
</evidence>
<evidence type="ECO:0000256" key="2">
    <source>
        <dbReference type="SAM" id="Coils"/>
    </source>
</evidence>
<keyword evidence="4" id="KW-1185">Reference proteome</keyword>
<feature type="coiled-coil region" evidence="2">
    <location>
        <begin position="52"/>
        <end position="93"/>
    </location>
</feature>
<comment type="similarity">
    <text evidence="1">Belongs to the UPF0749 family.</text>
</comment>
<protein>
    <submittedName>
        <fullName evidence="3">DUF881 domain-containing protein</fullName>
    </submittedName>
</protein>